<dbReference type="InParanoid" id="A0A1X7TPA7"/>
<accession>A0A1X7TPA7</accession>
<sequence length="207" mass="23748">MLPGLLYTITIFSSQWMQRLSGRYCRSSWDPFYRFKPFLDAYTGPYNDKYRYWTGLLLIIRLLLTTVFSYTTGTIPMINTYITVLIAGLLIHLLAKEVYRNKILNALELFYMVNLGITGLSIVLINQSGWNFGTTSITVITALSVSLSMTAFLITAAVHLYIEMKKIYRSMQCRKAKEEPLLVNASDGPHNEENPPVINERETLIFH</sequence>
<dbReference type="AlphaFoldDB" id="A0A1X7TPA7"/>
<evidence type="ECO:0000313" key="2">
    <source>
        <dbReference type="EnsemblMetazoa" id="Aqu2.1.16866_001"/>
    </source>
</evidence>
<organism evidence="2">
    <name type="scientific">Amphimedon queenslandica</name>
    <name type="common">Sponge</name>
    <dbReference type="NCBI Taxonomy" id="400682"/>
    <lineage>
        <taxon>Eukaryota</taxon>
        <taxon>Metazoa</taxon>
        <taxon>Porifera</taxon>
        <taxon>Demospongiae</taxon>
        <taxon>Heteroscleromorpha</taxon>
        <taxon>Haplosclerida</taxon>
        <taxon>Niphatidae</taxon>
        <taxon>Amphimedon</taxon>
    </lineage>
</organism>
<feature type="transmembrane region" description="Helical" evidence="1">
    <location>
        <begin position="52"/>
        <end position="71"/>
    </location>
</feature>
<feature type="transmembrane region" description="Helical" evidence="1">
    <location>
        <begin position="77"/>
        <end position="95"/>
    </location>
</feature>
<feature type="transmembrane region" description="Helical" evidence="1">
    <location>
        <begin position="107"/>
        <end position="125"/>
    </location>
</feature>
<evidence type="ECO:0000256" key="1">
    <source>
        <dbReference type="SAM" id="Phobius"/>
    </source>
</evidence>
<dbReference type="EnsemblMetazoa" id="Aqu2.1.16866_001">
    <property type="protein sequence ID" value="Aqu2.1.16866_001"/>
    <property type="gene ID" value="Aqu2.1.16866"/>
</dbReference>
<reference evidence="2" key="1">
    <citation type="submission" date="2017-05" db="UniProtKB">
        <authorList>
            <consortium name="EnsemblMetazoa"/>
        </authorList>
    </citation>
    <scope>IDENTIFICATION</scope>
</reference>
<name>A0A1X7TPA7_AMPQE</name>
<feature type="transmembrane region" description="Helical" evidence="1">
    <location>
        <begin position="137"/>
        <end position="162"/>
    </location>
</feature>
<proteinExistence type="predicted"/>
<protein>
    <submittedName>
        <fullName evidence="2">Uncharacterized protein</fullName>
    </submittedName>
</protein>
<keyword evidence="1" id="KW-1133">Transmembrane helix</keyword>
<keyword evidence="1" id="KW-0812">Transmembrane</keyword>
<keyword evidence="1" id="KW-0472">Membrane</keyword>